<reference evidence="1 2" key="1">
    <citation type="submission" date="2019-05" db="EMBL/GenBank/DDBJ databases">
        <authorList>
            <person name="Qu J.-H."/>
        </authorList>
    </citation>
    <scope>NUCLEOTIDE SEQUENCE [LARGE SCALE GENOMIC DNA]</scope>
    <source>
        <strain evidence="1 2">NS28</strain>
    </source>
</reference>
<dbReference type="Gene3D" id="3.20.20.190">
    <property type="entry name" value="Phosphatidylinositol (PI) phosphodiesterase"/>
    <property type="match status" value="1"/>
</dbReference>
<organism evidence="1 2">
    <name type="scientific">Dyadobacter flavalbus</name>
    <dbReference type="NCBI Taxonomy" id="2579942"/>
    <lineage>
        <taxon>Bacteria</taxon>
        <taxon>Pseudomonadati</taxon>
        <taxon>Bacteroidota</taxon>
        <taxon>Cytophagia</taxon>
        <taxon>Cytophagales</taxon>
        <taxon>Spirosomataceae</taxon>
        <taxon>Dyadobacter</taxon>
    </lineage>
</organism>
<name>A0A5M8QT51_9BACT</name>
<dbReference type="SUPFAM" id="SSF51695">
    <property type="entry name" value="PLC-like phosphodiesterases"/>
    <property type="match status" value="1"/>
</dbReference>
<dbReference type="Proteomes" id="UP000323994">
    <property type="component" value="Unassembled WGS sequence"/>
</dbReference>
<dbReference type="AlphaFoldDB" id="A0A5M8QT51"/>
<dbReference type="GO" id="GO:0008081">
    <property type="term" value="F:phosphoric diester hydrolase activity"/>
    <property type="evidence" value="ECO:0007669"/>
    <property type="project" value="InterPro"/>
</dbReference>
<comment type="caution">
    <text evidence="1">The sequence shown here is derived from an EMBL/GenBank/DDBJ whole genome shotgun (WGS) entry which is preliminary data.</text>
</comment>
<dbReference type="PANTHER" id="PTHR13593">
    <property type="match status" value="1"/>
</dbReference>
<sequence>MSTSKGVDYYAYLGDNRFSVRFQKPKSWGDSTDTTSWGSPNQMLVGNLQISESDIGFTSHTGRFQWTLDYEGNPLVNKYAEIAPSDGVIGDSNLTSMFNTQSFGTNDYAVSYGFYDSSFGEGSLTNQDQSYVYATGSKANWMGDIAGQAGNAPFSSFVLPGAHDAGMFDTTCVKTIQNNYTFLNVLSTAAGIGITIAQALAPDVITRIVVNLSMTQKDTISTMLNLGIRYFDFRPGYCATDQGATGPLYHQHNFIPGYPFSSFLNDILSYLGQHPSEVVVVALGHSGFYQDYMKPSTATLESYVRNALNATGSHVAIGNKLDLNSSYHDLIASNKRLIILGQYGFPSDPSQSPEPALVYDAAKYDSYADSYQTTDVNVIMNALNNMNAAGQNGNDYTVLQLQGTASGAGGGIFGSVASMSDASSPLMSTKARFDSNTYPWLAANLPGRFLNEQLLICLNDFADNALTDYCQKLTVTRAASVSVVHS</sequence>
<keyword evidence="2" id="KW-1185">Reference proteome</keyword>
<evidence type="ECO:0000313" key="1">
    <source>
        <dbReference type="EMBL" id="KAA6438428.1"/>
    </source>
</evidence>
<dbReference type="OrthoDB" id="2079904at2"/>
<dbReference type="InterPro" id="IPR051057">
    <property type="entry name" value="PI-PLC_domain"/>
</dbReference>
<protein>
    <submittedName>
        <fullName evidence="1">Uncharacterized protein</fullName>
    </submittedName>
</protein>
<accession>A0A5M8QT51</accession>
<dbReference type="PANTHER" id="PTHR13593:SF146">
    <property type="entry name" value="PLC-LIKE PHOSPHODIESTERASE"/>
    <property type="match status" value="1"/>
</dbReference>
<evidence type="ECO:0000313" key="2">
    <source>
        <dbReference type="Proteomes" id="UP000323994"/>
    </source>
</evidence>
<gene>
    <name evidence="1" type="ORF">FEM33_17220</name>
</gene>
<dbReference type="InterPro" id="IPR017946">
    <property type="entry name" value="PLC-like_Pdiesterase_TIM-brl"/>
</dbReference>
<dbReference type="GO" id="GO:0006629">
    <property type="term" value="P:lipid metabolic process"/>
    <property type="evidence" value="ECO:0007669"/>
    <property type="project" value="InterPro"/>
</dbReference>
<dbReference type="EMBL" id="VBSN01000049">
    <property type="protein sequence ID" value="KAA6438428.1"/>
    <property type="molecule type" value="Genomic_DNA"/>
</dbReference>
<proteinExistence type="predicted"/>
<dbReference type="RefSeq" id="WP_139013230.1">
    <property type="nucleotide sequence ID" value="NZ_VBSN01000049.1"/>
</dbReference>